<dbReference type="GO" id="GO:0019254">
    <property type="term" value="P:carnitine metabolic process, CoA-linked"/>
    <property type="evidence" value="ECO:0007669"/>
    <property type="project" value="TreeGrafter"/>
</dbReference>
<dbReference type="InterPro" id="IPR039551">
    <property type="entry name" value="Cho/carn_acyl_trans"/>
</dbReference>
<dbReference type="OrthoDB" id="240216at2759"/>
<dbReference type="PROSITE" id="PS00439">
    <property type="entry name" value="ACYLTRANSF_C_1"/>
    <property type="match status" value="1"/>
</dbReference>
<dbReference type="GO" id="GO:0005777">
    <property type="term" value="C:peroxisome"/>
    <property type="evidence" value="ECO:0007669"/>
    <property type="project" value="TreeGrafter"/>
</dbReference>
<dbReference type="RefSeq" id="XP_013415787.1">
    <property type="nucleotide sequence ID" value="XM_013560333.1"/>
</dbReference>
<feature type="active site" description="Proton acceptor" evidence="4">
    <location>
        <position position="347"/>
    </location>
</feature>
<dbReference type="PANTHER" id="PTHR22589">
    <property type="entry name" value="CARNITINE O-ACYLTRANSFERASE"/>
    <property type="match status" value="1"/>
</dbReference>
<proteinExistence type="inferred from homology"/>
<dbReference type="STRING" id="7574.A0A1S3JZR8"/>
<dbReference type="InterPro" id="IPR042231">
    <property type="entry name" value="Cho/carn_acyl_trans_2"/>
</dbReference>
<dbReference type="FunFam" id="3.30.559.70:FF:000002">
    <property type="entry name" value="Carnitine O-acetyltransferase"/>
    <property type="match status" value="1"/>
</dbReference>
<keyword evidence="7" id="KW-1185">Reference proteome</keyword>
<evidence type="ECO:0000256" key="3">
    <source>
        <dbReference type="ARBA" id="ARBA00023315"/>
    </source>
</evidence>
<evidence type="ECO:0000256" key="1">
    <source>
        <dbReference type="ARBA" id="ARBA00005232"/>
    </source>
</evidence>
<feature type="domain" description="Choline/carnitine acyltransferase" evidence="6">
    <location>
        <begin position="44"/>
        <end position="612"/>
    </location>
</feature>
<dbReference type="KEGG" id="lak:106177530"/>
<sequence length="630" mass="70634">MFQRLGIAMVKQGPKAAQPILGRYLPKILPGTRMFSIQQQLPRLPVPSIEQTLDKYLKSVRPLLSDEEYNQTQTIVADFAKDPGPKLQEMLLKKAETTDNWLADWWLHVAYLGFRMPVVIHSSPGIMFPFQDFQDEQGQLRFAAKWISGVLSFKKLIDDQTLPIETLGGQPLCMIQYYRILSSCRVPGAKHDSVVQFPADSPNPPRHIVVIRNNHFFSLDVYGQNGKPLNVDQIHKQLMRIVDKSEHPTPHVGILTTENRNTWGSAFKRLIKNKTNKATIEEIQHSIFAVCLDKPMEHTEPGRREAMSAKQMLHGGGSQWNSGNRWFDKTLQFIIGSDGACGLNYEHAAAEGPPVAFLLDHVMDYVKNVPEDLAPASGIADPKKLKWDLSPDTLEDIKKAEEDIDMMVEDLSLSTLHFRGYGKDFAKSQKLPPDAFIQVAMQLAYYSLYNKPPATYESGSTRRFQLGRTDTIRSCTIDSTNFSKAMQDNSVSKQEKADLLRKAVNAHRKYTTEVVSGQGIDRHLLAFKLLAVENGMNVPELFMDTAYTTSMNHQISSSNVSAKTEAVLCFGPTAPDGYGVCYNPQPKQVIFAISAFNSCKETDSDMYAKSLAKSLTDMHDLLLQTSGSKL</sequence>
<dbReference type="Gene3D" id="3.30.559.10">
    <property type="entry name" value="Chloramphenicol acetyltransferase-like domain"/>
    <property type="match status" value="1"/>
</dbReference>
<evidence type="ECO:0000256" key="2">
    <source>
        <dbReference type="ARBA" id="ARBA00022679"/>
    </source>
</evidence>
<organism evidence="7 8">
    <name type="scientific">Lingula anatina</name>
    <name type="common">Brachiopod</name>
    <name type="synonym">Lingula unguis</name>
    <dbReference type="NCBI Taxonomy" id="7574"/>
    <lineage>
        <taxon>Eukaryota</taxon>
        <taxon>Metazoa</taxon>
        <taxon>Spiralia</taxon>
        <taxon>Lophotrochozoa</taxon>
        <taxon>Brachiopoda</taxon>
        <taxon>Linguliformea</taxon>
        <taxon>Lingulata</taxon>
        <taxon>Lingulida</taxon>
        <taxon>Linguloidea</taxon>
        <taxon>Lingulidae</taxon>
        <taxon>Lingula</taxon>
    </lineage>
</organism>
<keyword evidence="2 5" id="KW-0808">Transferase</keyword>
<accession>A0A1S3JZR8</accession>
<dbReference type="FunCoup" id="A0A1S3JZR8">
    <property type="interactions" value="1029"/>
</dbReference>
<evidence type="ECO:0000256" key="5">
    <source>
        <dbReference type="RuleBase" id="RU003801"/>
    </source>
</evidence>
<keyword evidence="3 5" id="KW-0012">Acyltransferase</keyword>
<reference evidence="8" key="1">
    <citation type="submission" date="2025-08" db="UniProtKB">
        <authorList>
            <consortium name="RefSeq"/>
        </authorList>
    </citation>
    <scope>IDENTIFICATION</scope>
    <source>
        <tissue evidence="8">Gonads</tissue>
    </source>
</reference>
<evidence type="ECO:0000313" key="7">
    <source>
        <dbReference type="Proteomes" id="UP000085678"/>
    </source>
</evidence>
<dbReference type="SUPFAM" id="SSF52777">
    <property type="entry name" value="CoA-dependent acyltransferases"/>
    <property type="match status" value="2"/>
</dbReference>
<dbReference type="InParanoid" id="A0A1S3JZR8"/>
<evidence type="ECO:0000259" key="6">
    <source>
        <dbReference type="Pfam" id="PF00755"/>
    </source>
</evidence>
<comment type="similarity">
    <text evidence="1 5">Belongs to the carnitine/choline acetyltransferase family.</text>
</comment>
<evidence type="ECO:0000256" key="4">
    <source>
        <dbReference type="PIRSR" id="PIRSR600542-1"/>
    </source>
</evidence>
<dbReference type="PROSITE" id="PS00440">
    <property type="entry name" value="ACYLTRANSF_C_2"/>
    <property type="match status" value="1"/>
</dbReference>
<dbReference type="GeneID" id="106177530"/>
<protein>
    <submittedName>
        <fullName evidence="8">Carnitine O-acetyltransferase isoform X1</fullName>
    </submittedName>
</protein>
<gene>
    <name evidence="8" type="primary">LOC106177530</name>
</gene>
<dbReference type="GO" id="GO:0004092">
    <property type="term" value="F:carnitine O-acetyltransferase activity"/>
    <property type="evidence" value="ECO:0007669"/>
    <property type="project" value="TreeGrafter"/>
</dbReference>
<dbReference type="Proteomes" id="UP000085678">
    <property type="component" value="Unplaced"/>
</dbReference>
<dbReference type="OMA" id="FRMYNIC"/>
<evidence type="ECO:0000313" key="8">
    <source>
        <dbReference type="RefSeq" id="XP_013415787.1"/>
    </source>
</evidence>
<name>A0A1S3JZR8_LINAN</name>
<dbReference type="InterPro" id="IPR023213">
    <property type="entry name" value="CAT-like_dom_sf"/>
</dbReference>
<dbReference type="Gene3D" id="3.30.559.70">
    <property type="entry name" value="Choline/Carnitine o-acyltransferase, domain 2"/>
    <property type="match status" value="1"/>
</dbReference>
<dbReference type="InterPro" id="IPR000542">
    <property type="entry name" value="Carn_acyl_trans"/>
</dbReference>
<dbReference type="AlphaFoldDB" id="A0A1S3JZR8"/>
<dbReference type="Pfam" id="PF00755">
    <property type="entry name" value="Carn_acyltransf"/>
    <property type="match status" value="1"/>
</dbReference>
<dbReference type="PANTHER" id="PTHR22589:SF103">
    <property type="entry name" value="CARNITINE O-ACETYL-TRANSFERASE, ISOFORM A-RELATED"/>
    <property type="match status" value="1"/>
</dbReference>